<name>A0A2T4JZ96_9RHOB</name>
<dbReference type="OrthoDB" id="5459819at2"/>
<proteinExistence type="predicted"/>
<dbReference type="GO" id="GO:0003677">
    <property type="term" value="F:DNA binding"/>
    <property type="evidence" value="ECO:0007669"/>
    <property type="project" value="UniProtKB-KW"/>
</dbReference>
<gene>
    <name evidence="2" type="ORF">C5F48_03000</name>
</gene>
<feature type="compositionally biased region" description="Basic and acidic residues" evidence="1">
    <location>
        <begin position="7"/>
        <end position="17"/>
    </location>
</feature>
<dbReference type="AlphaFoldDB" id="A0A2T4JZ96"/>
<sequence length="75" mass="8045">MPQDQHQPVKEGADRLKGAKATVRPWIKGGDLHAIDIGKGWRSADTDLQEFLSAHQTAPEKLGLGLKGQSAMGQA</sequence>
<evidence type="ECO:0000256" key="1">
    <source>
        <dbReference type="SAM" id="MobiDB-lite"/>
    </source>
</evidence>
<keyword evidence="2" id="KW-0238">DNA-binding</keyword>
<feature type="region of interest" description="Disordered" evidence="1">
    <location>
        <begin position="1"/>
        <end position="21"/>
    </location>
</feature>
<comment type="caution">
    <text evidence="2">The sequence shown here is derived from an EMBL/GenBank/DDBJ whole genome shotgun (WGS) entry which is preliminary data.</text>
</comment>
<dbReference type="EMBL" id="PZKG01000008">
    <property type="protein sequence ID" value="PTE23186.1"/>
    <property type="molecule type" value="Genomic_DNA"/>
</dbReference>
<protein>
    <submittedName>
        <fullName evidence="2">DNA-binding protein</fullName>
    </submittedName>
</protein>
<keyword evidence="3" id="KW-1185">Reference proteome</keyword>
<dbReference type="RefSeq" id="WP_107662424.1">
    <property type="nucleotide sequence ID" value="NZ_PZKG01000008.1"/>
</dbReference>
<evidence type="ECO:0000313" key="2">
    <source>
        <dbReference type="EMBL" id="PTE23186.1"/>
    </source>
</evidence>
<accession>A0A2T4JZ96</accession>
<dbReference type="Proteomes" id="UP000241010">
    <property type="component" value="Unassembled WGS sequence"/>
</dbReference>
<reference evidence="2 3" key="1">
    <citation type="submission" date="2018-03" db="EMBL/GenBank/DDBJ databases">
        <title>Cereibacter changlensis.</title>
        <authorList>
            <person name="Meyer T.E."/>
            <person name="Miller S."/>
            <person name="Lodha T."/>
            <person name="Gandham S."/>
            <person name="Chintalapati S."/>
            <person name="Chintalapati V.R."/>
        </authorList>
    </citation>
    <scope>NUCLEOTIDE SEQUENCE [LARGE SCALE GENOMIC DNA]</scope>
    <source>
        <strain evidence="2 3">JA139</strain>
    </source>
</reference>
<evidence type="ECO:0000313" key="3">
    <source>
        <dbReference type="Proteomes" id="UP000241010"/>
    </source>
</evidence>
<organism evidence="2 3">
    <name type="scientific">Cereibacter changlensis JA139</name>
    <dbReference type="NCBI Taxonomy" id="1188249"/>
    <lineage>
        <taxon>Bacteria</taxon>
        <taxon>Pseudomonadati</taxon>
        <taxon>Pseudomonadota</taxon>
        <taxon>Alphaproteobacteria</taxon>
        <taxon>Rhodobacterales</taxon>
        <taxon>Paracoccaceae</taxon>
        <taxon>Cereibacter</taxon>
    </lineage>
</organism>